<gene>
    <name evidence="3" type="ORF">JX265_003836</name>
</gene>
<dbReference type="Proteomes" id="UP000829685">
    <property type="component" value="Unassembled WGS sequence"/>
</dbReference>
<dbReference type="AlphaFoldDB" id="A0A9Q0ARC7"/>
<dbReference type="Pfam" id="PF12874">
    <property type="entry name" value="zf-met"/>
    <property type="match status" value="1"/>
</dbReference>
<feature type="region of interest" description="Disordered" evidence="1">
    <location>
        <begin position="277"/>
        <end position="317"/>
    </location>
</feature>
<accession>A0A9Q0ARC7</accession>
<reference evidence="3" key="1">
    <citation type="submission" date="2021-03" db="EMBL/GenBank/DDBJ databases">
        <title>Revisited historic fungal species revealed as producer of novel bioactive compounds through whole genome sequencing and comparative genomics.</title>
        <authorList>
            <person name="Vignolle G.A."/>
            <person name="Hochenegger N."/>
            <person name="Mach R.L."/>
            <person name="Mach-Aigner A.R."/>
            <person name="Javad Rahimi M."/>
            <person name="Salim K.A."/>
            <person name="Chan C.M."/>
            <person name="Lim L.B.L."/>
            <person name="Cai F."/>
            <person name="Druzhinina I.S."/>
            <person name="U'Ren J.M."/>
            <person name="Derntl C."/>
        </authorList>
    </citation>
    <scope>NUCLEOTIDE SEQUENCE</scope>
    <source>
        <strain evidence="3">TUCIM 5799</strain>
    </source>
</reference>
<evidence type="ECO:0000313" key="4">
    <source>
        <dbReference type="Proteomes" id="UP000829685"/>
    </source>
</evidence>
<sequence length="317" mass="35776">MLHERRKKAVEFEEALKKKDSANADFVLAGKMKNLKMQNWYPAGAQPLEQRPGDLQSGNYPALGQELKDFRAGYSKQPDLLTGNVRVKPKIPPVREVENKWNTQENLFPGATSSISPTPSQLADYTKAAPSARDIDLHQRIDDPSEPGFNAAVFYVPLLERFKCPHAPRCNSKFKNAQGLIAHLQSPAHKPTVQFQCPHCQRIYNSMTAAMSHAEQASRICNIRETDEFRKFVNHVSGGMLDGLNAKTDCLKDGSPRFIVPKPFMQDLPFPTHMREKQMEREAKLGRGRMAEWDDKDDQEEPHKTPARGANNASQGW</sequence>
<proteinExistence type="predicted"/>
<evidence type="ECO:0000313" key="3">
    <source>
        <dbReference type="EMBL" id="KAI1876310.1"/>
    </source>
</evidence>
<dbReference type="EMBL" id="JAFIMR010000007">
    <property type="protein sequence ID" value="KAI1876310.1"/>
    <property type="molecule type" value="Genomic_DNA"/>
</dbReference>
<evidence type="ECO:0000259" key="2">
    <source>
        <dbReference type="Pfam" id="PF12874"/>
    </source>
</evidence>
<dbReference type="Gene3D" id="3.30.160.60">
    <property type="entry name" value="Classic Zinc Finger"/>
    <property type="match status" value="1"/>
</dbReference>
<evidence type="ECO:0000256" key="1">
    <source>
        <dbReference type="SAM" id="MobiDB-lite"/>
    </source>
</evidence>
<name>A0A9Q0ARC7_9PEZI</name>
<protein>
    <recommendedName>
        <fullName evidence="2">C2H2-type domain-containing protein</fullName>
    </recommendedName>
</protein>
<dbReference type="InterPro" id="IPR013087">
    <property type="entry name" value="Znf_C2H2_type"/>
</dbReference>
<feature type="compositionally biased region" description="Basic and acidic residues" evidence="1">
    <location>
        <begin position="277"/>
        <end position="293"/>
    </location>
</feature>
<comment type="caution">
    <text evidence="3">The sequence shown here is derived from an EMBL/GenBank/DDBJ whole genome shotgun (WGS) entry which is preliminary data.</text>
</comment>
<organism evidence="3 4">
    <name type="scientific">Neoarthrinium moseri</name>
    <dbReference type="NCBI Taxonomy" id="1658444"/>
    <lineage>
        <taxon>Eukaryota</taxon>
        <taxon>Fungi</taxon>
        <taxon>Dikarya</taxon>
        <taxon>Ascomycota</taxon>
        <taxon>Pezizomycotina</taxon>
        <taxon>Sordariomycetes</taxon>
        <taxon>Xylariomycetidae</taxon>
        <taxon>Amphisphaeriales</taxon>
        <taxon>Apiosporaceae</taxon>
        <taxon>Neoarthrinium</taxon>
    </lineage>
</organism>
<feature type="domain" description="C2H2-type" evidence="2">
    <location>
        <begin position="170"/>
        <end position="189"/>
    </location>
</feature>
<keyword evidence="4" id="KW-1185">Reference proteome</keyword>